<proteinExistence type="predicted"/>
<protein>
    <submittedName>
        <fullName evidence="1">Uncharacterized protein</fullName>
    </submittedName>
</protein>
<sequence length="55" mass="6302">RFDQRLKYSLKPETIITPSNPSSSSCVQFEPNFRAIALNPYPNSITDKSRSNRTQ</sequence>
<feature type="non-terminal residue" evidence="1">
    <location>
        <position position="1"/>
    </location>
</feature>
<name>A0AA40FS75_9HYME</name>
<evidence type="ECO:0000313" key="1">
    <source>
        <dbReference type="EMBL" id="KAK1123947.1"/>
    </source>
</evidence>
<accession>A0AA40FS75</accession>
<organism evidence="1 2">
    <name type="scientific">Melipona bicolor</name>
    <dbReference type="NCBI Taxonomy" id="60889"/>
    <lineage>
        <taxon>Eukaryota</taxon>
        <taxon>Metazoa</taxon>
        <taxon>Ecdysozoa</taxon>
        <taxon>Arthropoda</taxon>
        <taxon>Hexapoda</taxon>
        <taxon>Insecta</taxon>
        <taxon>Pterygota</taxon>
        <taxon>Neoptera</taxon>
        <taxon>Endopterygota</taxon>
        <taxon>Hymenoptera</taxon>
        <taxon>Apocrita</taxon>
        <taxon>Aculeata</taxon>
        <taxon>Apoidea</taxon>
        <taxon>Anthophila</taxon>
        <taxon>Apidae</taxon>
        <taxon>Melipona</taxon>
    </lineage>
</organism>
<dbReference type="AlphaFoldDB" id="A0AA40FS75"/>
<evidence type="ECO:0000313" key="2">
    <source>
        <dbReference type="Proteomes" id="UP001177670"/>
    </source>
</evidence>
<comment type="caution">
    <text evidence="1">The sequence shown here is derived from an EMBL/GenBank/DDBJ whole genome shotgun (WGS) entry which is preliminary data.</text>
</comment>
<keyword evidence="2" id="KW-1185">Reference proteome</keyword>
<gene>
    <name evidence="1" type="ORF">K0M31_006977</name>
</gene>
<dbReference type="EMBL" id="JAHYIQ010000019">
    <property type="protein sequence ID" value="KAK1123947.1"/>
    <property type="molecule type" value="Genomic_DNA"/>
</dbReference>
<reference evidence="1" key="1">
    <citation type="submission" date="2021-10" db="EMBL/GenBank/DDBJ databases">
        <title>Melipona bicolor Genome sequencing and assembly.</title>
        <authorList>
            <person name="Araujo N.S."/>
            <person name="Arias M.C."/>
        </authorList>
    </citation>
    <scope>NUCLEOTIDE SEQUENCE</scope>
    <source>
        <strain evidence="1">USP_2M_L1-L4_2017</strain>
        <tissue evidence="1">Whole body</tissue>
    </source>
</reference>
<dbReference type="Proteomes" id="UP001177670">
    <property type="component" value="Unassembled WGS sequence"/>
</dbReference>